<accession>A0A2K8U967</accession>
<keyword evidence="1" id="KW-0732">Signal</keyword>
<evidence type="ECO:0008006" key="4">
    <source>
        <dbReference type="Google" id="ProtNLM"/>
    </source>
</evidence>
<dbReference type="AlphaFoldDB" id="A0A2K8U967"/>
<dbReference type="InterPro" id="IPR008930">
    <property type="entry name" value="Terpenoid_cyclase/PrenylTrfase"/>
</dbReference>
<dbReference type="CDD" id="cd00688">
    <property type="entry name" value="ISOPREN_C2_like"/>
    <property type="match status" value="1"/>
</dbReference>
<reference evidence="2 3" key="1">
    <citation type="submission" date="2017-03" db="EMBL/GenBank/DDBJ databases">
        <title>Complete genome sequence of Candidatus 'Thiodictyon syntrophicum' sp. nov. strain Cad16T, a photolithoautotroph purple sulfur bacterium isolated from an alpine meromictic lake.</title>
        <authorList>
            <person name="Luedin S.M."/>
            <person name="Pothier J.F."/>
            <person name="Danza F."/>
            <person name="Storelli N."/>
            <person name="Wittwer M."/>
            <person name="Tonolla M."/>
        </authorList>
    </citation>
    <scope>NUCLEOTIDE SEQUENCE [LARGE SCALE GENOMIC DNA]</scope>
    <source>
        <strain evidence="2 3">Cad16T</strain>
    </source>
</reference>
<dbReference type="Proteomes" id="UP000232638">
    <property type="component" value="Chromosome"/>
</dbReference>
<evidence type="ECO:0000313" key="3">
    <source>
        <dbReference type="Proteomes" id="UP000232638"/>
    </source>
</evidence>
<name>A0A2K8U967_9GAMM</name>
<dbReference type="KEGG" id="tsy:THSYN_14920"/>
<protein>
    <recommendedName>
        <fullName evidence="4">Squalene cyclase C-terminal domain-containing protein</fullName>
    </recommendedName>
</protein>
<gene>
    <name evidence="2" type="ORF">THSYN_14920</name>
</gene>
<feature type="signal peptide" evidence="1">
    <location>
        <begin position="1"/>
        <end position="33"/>
    </location>
</feature>
<dbReference type="RefSeq" id="WP_100919860.1">
    <property type="nucleotide sequence ID" value="NZ_CP020370.1"/>
</dbReference>
<dbReference type="SUPFAM" id="SSF48239">
    <property type="entry name" value="Terpenoid cyclases/Protein prenyltransferases"/>
    <property type="match status" value="1"/>
</dbReference>
<proteinExistence type="predicted"/>
<sequence>MSPVSGPVRHRSRRLLVVAALAALMVASPLTRGADQPAAAVPAALPTADAAQPPAAAPTAQTPAKPVAATGLDPALVEPARRAVDEGLHYLRGTQAQDGSWSKSVGITALAVRAYLESYRHYTEADGAFITRPIKFLLDHVNADGSISESNQNRAYNTAVAMQALKATGEPAHARIIANAQQFLKGHQIDAGEGYDPGHPYYGGIGYGGDERPDLSNLYMSVEALHATDFDPKDPLWDKALTFISRCQNNSETNDQTWAANDGGFAYMPGSSPHGGAVSYGSMTSAGLLSLLFSGADKNDPRVQAAHDWIRANYSVEKNPGAKDNQGLFYYYDVFAKAMAAYGEPTLTDTQGTPHNWRDDLTRQLISLKRPDGSWINTESSRWWEGDPNLVTAWSVIALDRVLRKD</sequence>
<evidence type="ECO:0000313" key="2">
    <source>
        <dbReference type="EMBL" id="AUB82113.1"/>
    </source>
</evidence>
<dbReference type="EMBL" id="CP020370">
    <property type="protein sequence ID" value="AUB82113.1"/>
    <property type="molecule type" value="Genomic_DNA"/>
</dbReference>
<dbReference type="Gene3D" id="1.50.10.20">
    <property type="match status" value="1"/>
</dbReference>
<organism evidence="2 3">
    <name type="scientific">Candidatus Thiodictyon syntrophicum</name>
    <dbReference type="NCBI Taxonomy" id="1166950"/>
    <lineage>
        <taxon>Bacteria</taxon>
        <taxon>Pseudomonadati</taxon>
        <taxon>Pseudomonadota</taxon>
        <taxon>Gammaproteobacteria</taxon>
        <taxon>Chromatiales</taxon>
        <taxon>Chromatiaceae</taxon>
        <taxon>Thiodictyon</taxon>
    </lineage>
</organism>
<evidence type="ECO:0000256" key="1">
    <source>
        <dbReference type="SAM" id="SignalP"/>
    </source>
</evidence>
<dbReference type="OrthoDB" id="179940at2"/>
<keyword evidence="3" id="KW-1185">Reference proteome</keyword>
<feature type="chain" id="PRO_5014745996" description="Squalene cyclase C-terminal domain-containing protein" evidence="1">
    <location>
        <begin position="34"/>
        <end position="406"/>
    </location>
</feature>